<dbReference type="InterPro" id="IPR036942">
    <property type="entry name" value="Beta-barrel_TonB_sf"/>
</dbReference>
<feature type="short sequence motif" description="TonB C-terminal box" evidence="10">
    <location>
        <begin position="698"/>
        <end position="715"/>
    </location>
</feature>
<dbReference type="PANTHER" id="PTHR30069">
    <property type="entry name" value="TONB-DEPENDENT OUTER MEMBRANE RECEPTOR"/>
    <property type="match status" value="1"/>
</dbReference>
<keyword evidence="5 12" id="KW-0732">Signal</keyword>
<sequence length="715" mass="79612">MQAFQRPRHKQLSLLPLVLASALPATVLAQTSASSESQDANDHGLDPLVITATRNQSREDETPQKVTIITREQIEQQLAITQDPGQVLSNLIPSYSPSRQKLSNAGETFRGRSPLFLVDGVPQSNPLRDSSRDSYTIDLSMVERIEVIHGASAEHGLGATGGIINYVTKRPEGAGVSQHVGVSLTSDDDFESEGFGHKLDYRLSGQTRDWDYMFAASRHKRGVFYDGNDDEVGVAYPGELQNSSSYDLLAKAAYWIDDDQNVEVSINRFELEGEGDYVPVVGDRDAGVATTARKGNPDGDPGYNEVTTARLSYSHDDWLGNSLDAQLYTQRFRAQFATTPYFPYQGSSGNTLYDQTRNESDKLGAKFTLSRDGLLDDRLKLTTGLDLLQDDTRQMLVHTDRTYVPETRFRNAAVFLQGDYDLTEALSLHAGVRQEYAELEVDDYSTIDRSNVTQDNVSVGGGKPDFNETLYNAGIVYQATDWAQIYANYSEGFGMPDVGRVLRGIDTPGQNVDSLLTLQPIVTDNREIGARFDWDRYGLELSYFESNSDYGERLTEENGTWVGNREKTEIQGVEITGEAQVNDIHQLRASYTHTEGKSDTDGDGSVDSKLTGINIAPDTLKLAWSAAWNEKLSSHLQYSRYFDRSVGDPELEFDGYGLLDASLAYRLPVGRTSLGVENLTDEDYFTYYSQAARVSDEYYFKGRGRTFTLSYQLDF</sequence>
<reference evidence="15 16" key="1">
    <citation type="submission" date="2016-12" db="EMBL/GenBank/DDBJ databases">
        <title>Draft genome sequences of strains Salinicola socius SMB35, Salinicola sp. MH3R3-1 and Chromohalobacter sp. SMB17 from the Verkhnekamsk potash mining region of Russia.</title>
        <authorList>
            <person name="Mavrodi D.V."/>
            <person name="Olsson B.E."/>
            <person name="Korsakova E.S."/>
            <person name="Pyankova A."/>
            <person name="Mavrodi O.V."/>
            <person name="Plotnikova E.G."/>
        </authorList>
    </citation>
    <scope>NUCLEOTIDE SEQUENCE [LARGE SCALE GENOMIC DNA]</scope>
    <source>
        <strain evidence="15 16">SMB17</strain>
    </source>
</reference>
<dbReference type="CDD" id="cd01347">
    <property type="entry name" value="ligand_gated_channel"/>
    <property type="match status" value="1"/>
</dbReference>
<feature type="domain" description="TonB-dependent receptor plug" evidence="14">
    <location>
        <begin position="60"/>
        <end position="163"/>
    </location>
</feature>
<keyword evidence="16" id="KW-1185">Reference proteome</keyword>
<evidence type="ECO:0000313" key="16">
    <source>
        <dbReference type="Proteomes" id="UP000186806"/>
    </source>
</evidence>
<evidence type="ECO:0000256" key="4">
    <source>
        <dbReference type="ARBA" id="ARBA00022692"/>
    </source>
</evidence>
<dbReference type="InterPro" id="IPR012910">
    <property type="entry name" value="Plug_dom"/>
</dbReference>
<evidence type="ECO:0000256" key="7">
    <source>
        <dbReference type="ARBA" id="ARBA00023136"/>
    </source>
</evidence>
<evidence type="ECO:0000256" key="1">
    <source>
        <dbReference type="ARBA" id="ARBA00004571"/>
    </source>
</evidence>
<feature type="domain" description="TonB-dependent receptor-like beta-barrel" evidence="13">
    <location>
        <begin position="273"/>
        <end position="679"/>
    </location>
</feature>
<evidence type="ECO:0000256" key="8">
    <source>
        <dbReference type="ARBA" id="ARBA00023237"/>
    </source>
</evidence>
<accession>A0A1Q8T9V1</accession>
<evidence type="ECO:0000256" key="5">
    <source>
        <dbReference type="ARBA" id="ARBA00022729"/>
    </source>
</evidence>
<evidence type="ECO:0000256" key="6">
    <source>
        <dbReference type="ARBA" id="ARBA00023077"/>
    </source>
</evidence>
<dbReference type="Proteomes" id="UP000186806">
    <property type="component" value="Unassembled WGS sequence"/>
</dbReference>
<keyword evidence="2 9" id="KW-0813">Transport</keyword>
<dbReference type="SUPFAM" id="SSF56935">
    <property type="entry name" value="Porins"/>
    <property type="match status" value="1"/>
</dbReference>
<comment type="similarity">
    <text evidence="9 11">Belongs to the TonB-dependent receptor family.</text>
</comment>
<dbReference type="RefSeq" id="WP_075369912.1">
    <property type="nucleotide sequence ID" value="NZ_MSDQ01000033.1"/>
</dbReference>
<gene>
    <name evidence="15" type="ORF">BTW10_13940</name>
</gene>
<dbReference type="Gene3D" id="2.170.130.10">
    <property type="entry name" value="TonB-dependent receptor, plug domain"/>
    <property type="match status" value="1"/>
</dbReference>
<evidence type="ECO:0000256" key="3">
    <source>
        <dbReference type="ARBA" id="ARBA00022452"/>
    </source>
</evidence>
<organism evidence="15 16">
    <name type="scientific">Chromohalobacter japonicus</name>
    <dbReference type="NCBI Taxonomy" id="223900"/>
    <lineage>
        <taxon>Bacteria</taxon>
        <taxon>Pseudomonadati</taxon>
        <taxon>Pseudomonadota</taxon>
        <taxon>Gammaproteobacteria</taxon>
        <taxon>Oceanospirillales</taxon>
        <taxon>Halomonadaceae</taxon>
        <taxon>Chromohalobacter</taxon>
    </lineage>
</organism>
<dbReference type="GO" id="GO:0015344">
    <property type="term" value="F:siderophore uptake transmembrane transporter activity"/>
    <property type="evidence" value="ECO:0007669"/>
    <property type="project" value="TreeGrafter"/>
</dbReference>
<keyword evidence="7 9" id="KW-0472">Membrane</keyword>
<evidence type="ECO:0000256" key="2">
    <source>
        <dbReference type="ARBA" id="ARBA00022448"/>
    </source>
</evidence>
<comment type="caution">
    <text evidence="15">The sequence shown here is derived from an EMBL/GenBank/DDBJ whole genome shotgun (WGS) entry which is preliminary data.</text>
</comment>
<evidence type="ECO:0000256" key="12">
    <source>
        <dbReference type="SAM" id="SignalP"/>
    </source>
</evidence>
<dbReference type="InterPro" id="IPR010917">
    <property type="entry name" value="TonB_rcpt_CS"/>
</dbReference>
<dbReference type="PANTHER" id="PTHR30069:SF42">
    <property type="entry name" value="FERRIC AEROBACTIN RECEPTOR"/>
    <property type="match status" value="1"/>
</dbReference>
<dbReference type="PROSITE" id="PS52016">
    <property type="entry name" value="TONB_DEPENDENT_REC_3"/>
    <property type="match status" value="1"/>
</dbReference>
<name>A0A1Q8T9V1_9GAMM</name>
<evidence type="ECO:0000256" key="9">
    <source>
        <dbReference type="PROSITE-ProRule" id="PRU01360"/>
    </source>
</evidence>
<evidence type="ECO:0000259" key="14">
    <source>
        <dbReference type="Pfam" id="PF07715"/>
    </source>
</evidence>
<protein>
    <submittedName>
        <fullName evidence="15">TonB-dependent receptor</fullName>
    </submittedName>
</protein>
<proteinExistence type="inferred from homology"/>
<evidence type="ECO:0000256" key="10">
    <source>
        <dbReference type="PROSITE-ProRule" id="PRU10144"/>
    </source>
</evidence>
<keyword evidence="6 11" id="KW-0798">TonB box</keyword>
<dbReference type="InterPro" id="IPR000531">
    <property type="entry name" value="Beta-barrel_TonB"/>
</dbReference>
<dbReference type="InterPro" id="IPR037066">
    <property type="entry name" value="Plug_dom_sf"/>
</dbReference>
<dbReference type="Pfam" id="PF00593">
    <property type="entry name" value="TonB_dep_Rec_b-barrel"/>
    <property type="match status" value="1"/>
</dbReference>
<dbReference type="AlphaFoldDB" id="A0A1Q8T9V1"/>
<dbReference type="GO" id="GO:0009279">
    <property type="term" value="C:cell outer membrane"/>
    <property type="evidence" value="ECO:0007669"/>
    <property type="project" value="UniProtKB-SubCell"/>
</dbReference>
<evidence type="ECO:0000313" key="15">
    <source>
        <dbReference type="EMBL" id="OLO10460.1"/>
    </source>
</evidence>
<dbReference type="Pfam" id="PF07715">
    <property type="entry name" value="Plug"/>
    <property type="match status" value="1"/>
</dbReference>
<feature type="signal peptide" evidence="12">
    <location>
        <begin position="1"/>
        <end position="29"/>
    </location>
</feature>
<dbReference type="GO" id="GO:0044718">
    <property type="term" value="P:siderophore transmembrane transport"/>
    <property type="evidence" value="ECO:0007669"/>
    <property type="project" value="TreeGrafter"/>
</dbReference>
<feature type="chain" id="PRO_5012954708" evidence="12">
    <location>
        <begin position="30"/>
        <end position="715"/>
    </location>
</feature>
<evidence type="ECO:0000256" key="11">
    <source>
        <dbReference type="RuleBase" id="RU003357"/>
    </source>
</evidence>
<keyword evidence="4 9" id="KW-0812">Transmembrane</keyword>
<dbReference type="InterPro" id="IPR039426">
    <property type="entry name" value="TonB-dep_rcpt-like"/>
</dbReference>
<keyword evidence="3 9" id="KW-1134">Transmembrane beta strand</keyword>
<keyword evidence="15" id="KW-0675">Receptor</keyword>
<dbReference type="EMBL" id="MSDQ01000033">
    <property type="protein sequence ID" value="OLO10460.1"/>
    <property type="molecule type" value="Genomic_DNA"/>
</dbReference>
<keyword evidence="8 9" id="KW-0998">Cell outer membrane</keyword>
<evidence type="ECO:0000259" key="13">
    <source>
        <dbReference type="Pfam" id="PF00593"/>
    </source>
</evidence>
<dbReference type="Gene3D" id="2.40.170.20">
    <property type="entry name" value="TonB-dependent receptor, beta-barrel domain"/>
    <property type="match status" value="1"/>
</dbReference>
<dbReference type="PROSITE" id="PS01156">
    <property type="entry name" value="TONB_DEPENDENT_REC_2"/>
    <property type="match status" value="1"/>
</dbReference>
<comment type="subcellular location">
    <subcellularLocation>
        <location evidence="1 9">Cell outer membrane</location>
        <topology evidence="1 9">Multi-pass membrane protein</topology>
    </subcellularLocation>
</comment>